<feature type="domain" description="DUF4333" evidence="1">
    <location>
        <begin position="98"/>
        <end position="159"/>
    </location>
</feature>
<reference evidence="2 3" key="1">
    <citation type="journal article" date="2019" name="Emerg. Microbes Infect.">
        <title>Comprehensive subspecies identification of 175 nontuberculous mycobacteria species based on 7547 genomic profiles.</title>
        <authorList>
            <person name="Matsumoto Y."/>
            <person name="Kinjo T."/>
            <person name="Motooka D."/>
            <person name="Nabeya D."/>
            <person name="Jung N."/>
            <person name="Uechi K."/>
            <person name="Horii T."/>
            <person name="Iida T."/>
            <person name="Fujita J."/>
            <person name="Nakamura S."/>
        </authorList>
    </citation>
    <scope>NUCLEOTIDE SEQUENCE [LARGE SCALE GENOMIC DNA]</scope>
    <source>
        <strain evidence="2 3">JCM 6396</strain>
    </source>
</reference>
<accession>A0A7I7JYR6</accession>
<proteinExistence type="predicted"/>
<dbReference type="Pfam" id="PF14230">
    <property type="entry name" value="DUF4333"/>
    <property type="match status" value="3"/>
</dbReference>
<evidence type="ECO:0000313" key="2">
    <source>
        <dbReference type="EMBL" id="BBX16232.1"/>
    </source>
</evidence>
<dbReference type="Proteomes" id="UP000467006">
    <property type="component" value="Chromosome"/>
</dbReference>
<protein>
    <recommendedName>
        <fullName evidence="1">DUF4333 domain-containing protein</fullName>
    </recommendedName>
</protein>
<evidence type="ECO:0000313" key="3">
    <source>
        <dbReference type="Proteomes" id="UP000467006"/>
    </source>
</evidence>
<feature type="domain" description="DUF4333" evidence="1">
    <location>
        <begin position="13"/>
        <end position="88"/>
    </location>
</feature>
<dbReference type="AlphaFoldDB" id="A0A7I7JYR6"/>
<keyword evidence="3" id="KW-1185">Reference proteome</keyword>
<dbReference type="InterPro" id="IPR025637">
    <property type="entry name" value="DUF4333"/>
</dbReference>
<sequence>MGRAPAAVGALTLLAACTVPTPEGIPAVAPDDLEQDITARLVEAGQQPESVTCKDPLAGQVGQVARCEVVLSATNSFEPMITVTAVDGALIDYEMVPALSREQLQRAVARLVDGAGPGPTSTVACGSGLIGVLGATTACDVTTAGVTLRRTAEVDGVDGLMMSFDLLPLLTEAEVEGSLLDELATRLGSRPESADCATGLEGRPGNTVDCVVVSGPDTAEFTLTVTTVDGEQIDYTYGPKQ</sequence>
<gene>
    <name evidence="2" type="ORF">MDUV_10920</name>
</gene>
<evidence type="ECO:0000259" key="1">
    <source>
        <dbReference type="Pfam" id="PF14230"/>
    </source>
</evidence>
<dbReference type="PROSITE" id="PS51257">
    <property type="entry name" value="PROKAR_LIPOPROTEIN"/>
    <property type="match status" value="1"/>
</dbReference>
<name>A0A7I7JYR6_9MYCO</name>
<dbReference type="EMBL" id="AP022563">
    <property type="protein sequence ID" value="BBX16232.1"/>
    <property type="molecule type" value="Genomic_DNA"/>
</dbReference>
<dbReference type="KEGG" id="mdu:MDUV_10920"/>
<feature type="domain" description="DUF4333" evidence="1">
    <location>
        <begin position="170"/>
        <end position="230"/>
    </location>
</feature>
<organism evidence="2 3">
    <name type="scientific">Mycolicibacterium duvalii</name>
    <dbReference type="NCBI Taxonomy" id="39688"/>
    <lineage>
        <taxon>Bacteria</taxon>
        <taxon>Bacillati</taxon>
        <taxon>Actinomycetota</taxon>
        <taxon>Actinomycetes</taxon>
        <taxon>Mycobacteriales</taxon>
        <taxon>Mycobacteriaceae</taxon>
        <taxon>Mycolicibacterium</taxon>
    </lineage>
</organism>